<feature type="signal peptide" evidence="1">
    <location>
        <begin position="1"/>
        <end position="24"/>
    </location>
</feature>
<keyword evidence="1" id="KW-0732">Signal</keyword>
<dbReference type="Proteomes" id="UP000196005">
    <property type="component" value="Chromosome"/>
</dbReference>
<name>A0A1Y0HL47_9BACT</name>
<keyword evidence="3" id="KW-1185">Reference proteome</keyword>
<dbReference type="InterPro" id="IPR036909">
    <property type="entry name" value="Cyt_c-like_dom_sf"/>
</dbReference>
<evidence type="ECO:0000313" key="3">
    <source>
        <dbReference type="Proteomes" id="UP000196005"/>
    </source>
</evidence>
<dbReference type="OrthoDB" id="196859at2"/>
<feature type="chain" id="PRO_5012123768" evidence="1">
    <location>
        <begin position="25"/>
        <end position="196"/>
    </location>
</feature>
<dbReference type="Pfam" id="PF09626">
    <property type="entry name" value="DHC"/>
    <property type="match status" value="1"/>
</dbReference>
<dbReference type="AlphaFoldDB" id="A0A1Y0HL47"/>
<gene>
    <name evidence="2" type="ORF">Sdiek1_0898</name>
</gene>
<dbReference type="KEGG" id="suls:Sdiek1_0898"/>
<organism evidence="2 3">
    <name type="scientific">Sulfurospirillum diekertiae</name>
    <dbReference type="NCBI Taxonomy" id="1854492"/>
    <lineage>
        <taxon>Bacteria</taxon>
        <taxon>Pseudomonadati</taxon>
        <taxon>Campylobacterota</taxon>
        <taxon>Epsilonproteobacteria</taxon>
        <taxon>Campylobacterales</taxon>
        <taxon>Sulfurospirillaceae</taxon>
        <taxon>Sulfurospirillum</taxon>
    </lineage>
</organism>
<protein>
    <submittedName>
        <fullName evidence="2">Cytochrome c-type protein TorY</fullName>
    </submittedName>
</protein>
<evidence type="ECO:0000313" key="2">
    <source>
        <dbReference type="EMBL" id="ARU48065.1"/>
    </source>
</evidence>
<dbReference type="RefSeq" id="WP_087438073.1">
    <property type="nucleotide sequence ID" value="NZ_CP021416.1"/>
</dbReference>
<dbReference type="GO" id="GO:0009055">
    <property type="term" value="F:electron transfer activity"/>
    <property type="evidence" value="ECO:0007669"/>
    <property type="project" value="InterPro"/>
</dbReference>
<dbReference type="InterPro" id="IPR018588">
    <property type="entry name" value="Dihaem_cytochrome-c"/>
</dbReference>
<sequence>MKKDVGLKALLCLSALLIVSSMNAADVFPKTTLELTSDSGEALGSITPGTKLTKLDEKNDKSFVMVSGWSAYGEESVIFQNIGQRVVYALLKPNAFKDIEKGQSKTDDYDAEWIPSQIKGWVKNSDLASNQEDVWKEGAKLFGERCGSCHQAHPSDEFTVNQWPNIIKAMKDRAGLLPEQQWQLTKYMQAHAKDAK</sequence>
<evidence type="ECO:0000256" key="1">
    <source>
        <dbReference type="SAM" id="SignalP"/>
    </source>
</evidence>
<accession>A0A1Y0HL47</accession>
<dbReference type="GO" id="GO:0020037">
    <property type="term" value="F:heme binding"/>
    <property type="evidence" value="ECO:0007669"/>
    <property type="project" value="InterPro"/>
</dbReference>
<reference evidence="3" key="1">
    <citation type="submission" date="2017-05" db="EMBL/GenBank/DDBJ databases">
        <title>Dechlorination kinetics govern the competition between two new strains of the genus Sulfurospirillum.</title>
        <authorList>
            <person name="Buttet G.F."/>
            <person name="Murray A.M."/>
            <person name="Goris T."/>
            <person name="Burion M."/>
            <person name="Lin B."/>
            <person name="Rolle M."/>
            <person name="Maillard J."/>
        </authorList>
    </citation>
    <scope>NUCLEOTIDE SEQUENCE [LARGE SCALE GENOMIC DNA]</scope>
    <source>
        <strain evidence="3">SL2-1</strain>
    </source>
</reference>
<dbReference type="SUPFAM" id="SSF46626">
    <property type="entry name" value="Cytochrome c"/>
    <property type="match status" value="1"/>
</dbReference>
<dbReference type="EMBL" id="CP021416">
    <property type="protein sequence ID" value="ARU48065.1"/>
    <property type="molecule type" value="Genomic_DNA"/>
</dbReference>
<proteinExistence type="predicted"/>